<dbReference type="AlphaFoldDB" id="A0A4S4DB62"/>
<evidence type="ECO:0000313" key="2">
    <source>
        <dbReference type="EMBL" id="THF99802.1"/>
    </source>
</evidence>
<dbReference type="Gene3D" id="1.20.1280.50">
    <property type="match status" value="1"/>
</dbReference>
<organism evidence="2 3">
    <name type="scientific">Camellia sinensis var. sinensis</name>
    <name type="common">China tea</name>
    <dbReference type="NCBI Taxonomy" id="542762"/>
    <lineage>
        <taxon>Eukaryota</taxon>
        <taxon>Viridiplantae</taxon>
        <taxon>Streptophyta</taxon>
        <taxon>Embryophyta</taxon>
        <taxon>Tracheophyta</taxon>
        <taxon>Spermatophyta</taxon>
        <taxon>Magnoliopsida</taxon>
        <taxon>eudicotyledons</taxon>
        <taxon>Gunneridae</taxon>
        <taxon>Pentapetalae</taxon>
        <taxon>asterids</taxon>
        <taxon>Ericales</taxon>
        <taxon>Theaceae</taxon>
        <taxon>Camellia</taxon>
    </lineage>
</organism>
<dbReference type="Gene3D" id="3.80.10.10">
    <property type="entry name" value="Ribonuclease Inhibitor"/>
    <property type="match status" value="1"/>
</dbReference>
<sequence>MEATNIKRLKISKKKKAKKLEEKHDYLTELPEPLLNHILSYLTMKDVIRTSVLAKRWRYIWLYVPCIKFPPMKVSRQIEVAFINRTLLLHKGPNIQKLNITFKYNNDGACQVDSWMHFALTRNVNELYLDFLVKGARDPSRHCYRLPHFILSCRSLTVLALKRCAIKFPINFKLSSLKKLSLDLVDISSQAVNDLISSSPILEYLSLTDCQKDDSLNLSIMNVGMKTLKINGSSYYSSSYLEVYAPHTVSLELVRSLYRKNLVINRMQSLESASFYCDRVPCVRYDKVKGYSTHKILEAVHHVKDLRLCSCYAEALSTSENQSVDFLSFDVTCLGIKTELTKWELPGIAYIIRHSPNIETLIISIDKIRDKGLSNDLEVGEYWKLQEPNFIDQLWNLKTVKVCYFMENLNQLQESFESTAKELLELLQNCMDFLKFLLKNSKVLERMIITNYKKTKFGKWDGLKLRLMSRLTQELLAFPRASRDAQIYLQDCLRSPPGIP</sequence>
<dbReference type="InterPro" id="IPR055357">
    <property type="entry name" value="LRR_At1g61320_AtMIF1"/>
</dbReference>
<dbReference type="PROSITE" id="PS50181">
    <property type="entry name" value="FBOX"/>
    <property type="match status" value="1"/>
</dbReference>
<comment type="caution">
    <text evidence="2">The sequence shown here is derived from an EMBL/GenBank/DDBJ whole genome shotgun (WGS) entry which is preliminary data.</text>
</comment>
<protein>
    <recommendedName>
        <fullName evidence="1">F-box domain-containing protein</fullName>
    </recommendedName>
</protein>
<dbReference type="InterPro" id="IPR001810">
    <property type="entry name" value="F-box_dom"/>
</dbReference>
<dbReference type="CDD" id="cd22160">
    <property type="entry name" value="F-box_AtFBL13-like"/>
    <property type="match status" value="1"/>
</dbReference>
<dbReference type="InterPro" id="IPR050232">
    <property type="entry name" value="FBL13/AtMIF1-like"/>
</dbReference>
<dbReference type="SUPFAM" id="SSF81383">
    <property type="entry name" value="F-box domain"/>
    <property type="match status" value="1"/>
</dbReference>
<reference evidence="2 3" key="1">
    <citation type="journal article" date="2018" name="Proc. Natl. Acad. Sci. U.S.A.">
        <title>Draft genome sequence of Camellia sinensis var. sinensis provides insights into the evolution of the tea genome and tea quality.</title>
        <authorList>
            <person name="Wei C."/>
            <person name="Yang H."/>
            <person name="Wang S."/>
            <person name="Zhao J."/>
            <person name="Liu C."/>
            <person name="Gao L."/>
            <person name="Xia E."/>
            <person name="Lu Y."/>
            <person name="Tai Y."/>
            <person name="She G."/>
            <person name="Sun J."/>
            <person name="Cao H."/>
            <person name="Tong W."/>
            <person name="Gao Q."/>
            <person name="Li Y."/>
            <person name="Deng W."/>
            <person name="Jiang X."/>
            <person name="Wang W."/>
            <person name="Chen Q."/>
            <person name="Zhang S."/>
            <person name="Li H."/>
            <person name="Wu J."/>
            <person name="Wang P."/>
            <person name="Li P."/>
            <person name="Shi C."/>
            <person name="Zheng F."/>
            <person name="Jian J."/>
            <person name="Huang B."/>
            <person name="Shan D."/>
            <person name="Shi M."/>
            <person name="Fang C."/>
            <person name="Yue Y."/>
            <person name="Li F."/>
            <person name="Li D."/>
            <person name="Wei S."/>
            <person name="Han B."/>
            <person name="Jiang C."/>
            <person name="Yin Y."/>
            <person name="Xia T."/>
            <person name="Zhang Z."/>
            <person name="Bennetzen J.L."/>
            <person name="Zhao S."/>
            <person name="Wan X."/>
        </authorList>
    </citation>
    <scope>NUCLEOTIDE SEQUENCE [LARGE SCALE GENOMIC DNA]</scope>
    <source>
        <strain evidence="3">cv. Shuchazao</strain>
        <tissue evidence="2">Leaf</tissue>
    </source>
</reference>
<name>A0A4S4DB62_CAMSN</name>
<dbReference type="Pfam" id="PF23622">
    <property type="entry name" value="LRR_At1g61320_AtMIF1"/>
    <property type="match status" value="1"/>
</dbReference>
<keyword evidence="3" id="KW-1185">Reference proteome</keyword>
<dbReference type="PANTHER" id="PTHR31900">
    <property type="entry name" value="F-BOX/RNI SUPERFAMILY PROTEIN-RELATED"/>
    <property type="match status" value="1"/>
</dbReference>
<dbReference type="InterPro" id="IPR036047">
    <property type="entry name" value="F-box-like_dom_sf"/>
</dbReference>
<dbReference type="STRING" id="542762.A0A4S4DB62"/>
<proteinExistence type="predicted"/>
<dbReference type="InterPro" id="IPR053781">
    <property type="entry name" value="F-box_AtFBL13-like"/>
</dbReference>
<gene>
    <name evidence="2" type="ORF">TEA_021743</name>
</gene>
<dbReference type="InterPro" id="IPR032675">
    <property type="entry name" value="LRR_dom_sf"/>
</dbReference>
<accession>A0A4S4DB62</accession>
<feature type="domain" description="F-box" evidence="1">
    <location>
        <begin position="24"/>
        <end position="60"/>
    </location>
</feature>
<evidence type="ECO:0000259" key="1">
    <source>
        <dbReference type="PROSITE" id="PS50181"/>
    </source>
</evidence>
<evidence type="ECO:0000313" key="3">
    <source>
        <dbReference type="Proteomes" id="UP000306102"/>
    </source>
</evidence>
<dbReference type="Proteomes" id="UP000306102">
    <property type="component" value="Unassembled WGS sequence"/>
</dbReference>
<dbReference type="Pfam" id="PF00646">
    <property type="entry name" value="F-box"/>
    <property type="match status" value="1"/>
</dbReference>
<dbReference type="EMBL" id="SDRB02011852">
    <property type="protein sequence ID" value="THF99802.1"/>
    <property type="molecule type" value="Genomic_DNA"/>
</dbReference>
<dbReference type="PANTHER" id="PTHR31900:SF32">
    <property type="entry name" value="F-BOX_RNI_FBD-LIKE DOMAIN PROTEIN"/>
    <property type="match status" value="1"/>
</dbReference>
<dbReference type="SUPFAM" id="SSF52047">
    <property type="entry name" value="RNI-like"/>
    <property type="match status" value="1"/>
</dbReference>